<evidence type="ECO:0000256" key="1">
    <source>
        <dbReference type="SAM" id="MobiDB-lite"/>
    </source>
</evidence>
<sequence length="164" mass="17808">MSTPIPTIVVFLNSFELESFDETLPAGEYLIETELPPLGAGGADETLASSVLVHLHPQIAHPGLARTLTIPLGDLELAMAKDRMGETELRDTFLEKMLADPLIRMVMLADGVSERDLRHYYSTRSPGSGIHRHRARGDHPAAAGVESKPEKFPRSGSSRPGIGE</sequence>
<reference evidence="3" key="1">
    <citation type="submission" date="2016-10" db="EMBL/GenBank/DDBJ databases">
        <authorList>
            <person name="Varghese N."/>
            <person name="Submissions S."/>
        </authorList>
    </citation>
    <scope>NUCLEOTIDE SEQUENCE [LARGE SCALE GENOMIC DNA]</scope>
    <source>
        <strain evidence="3">DSM 26894</strain>
    </source>
</reference>
<evidence type="ECO:0000313" key="2">
    <source>
        <dbReference type="EMBL" id="SFT07781.1"/>
    </source>
</evidence>
<keyword evidence="3" id="KW-1185">Reference proteome</keyword>
<protein>
    <submittedName>
        <fullName evidence="2">Uncharacterized protein</fullName>
    </submittedName>
</protein>
<proteinExistence type="predicted"/>
<dbReference type="EMBL" id="FOZW01000009">
    <property type="protein sequence ID" value="SFT07781.1"/>
    <property type="molecule type" value="Genomic_DNA"/>
</dbReference>
<evidence type="ECO:0000313" key="3">
    <source>
        <dbReference type="Proteomes" id="UP000199392"/>
    </source>
</evidence>
<gene>
    <name evidence="2" type="ORF">SAMN04488050_109241</name>
</gene>
<feature type="region of interest" description="Disordered" evidence="1">
    <location>
        <begin position="123"/>
        <end position="164"/>
    </location>
</feature>
<accession>A0A1I6V235</accession>
<dbReference type="STRING" id="311180.SAMN04488050_109241"/>
<dbReference type="RefSeq" id="WP_176806987.1">
    <property type="nucleotide sequence ID" value="NZ_FNCL01000029.1"/>
</dbReference>
<organism evidence="2 3">
    <name type="scientific">Alloyangia pacifica</name>
    <dbReference type="NCBI Taxonomy" id="311180"/>
    <lineage>
        <taxon>Bacteria</taxon>
        <taxon>Pseudomonadati</taxon>
        <taxon>Pseudomonadota</taxon>
        <taxon>Alphaproteobacteria</taxon>
        <taxon>Rhodobacterales</taxon>
        <taxon>Roseobacteraceae</taxon>
        <taxon>Alloyangia</taxon>
    </lineage>
</organism>
<dbReference type="AlphaFoldDB" id="A0A1I6V235"/>
<dbReference type="Proteomes" id="UP000199392">
    <property type="component" value="Unassembled WGS sequence"/>
</dbReference>
<name>A0A1I6V235_9RHOB</name>